<feature type="transmembrane region" description="Helical" evidence="2">
    <location>
        <begin position="234"/>
        <end position="254"/>
    </location>
</feature>
<keyword evidence="2" id="KW-0472">Membrane</keyword>
<evidence type="ECO:0000256" key="2">
    <source>
        <dbReference type="SAM" id="Phobius"/>
    </source>
</evidence>
<feature type="region of interest" description="Disordered" evidence="1">
    <location>
        <begin position="303"/>
        <end position="344"/>
    </location>
</feature>
<organism evidence="3">
    <name type="scientific">Pedococcus sp. KACC 23699</name>
    <dbReference type="NCBI Taxonomy" id="3149228"/>
    <lineage>
        <taxon>Bacteria</taxon>
        <taxon>Bacillati</taxon>
        <taxon>Actinomycetota</taxon>
        <taxon>Actinomycetes</taxon>
        <taxon>Micrococcales</taxon>
        <taxon>Intrasporangiaceae</taxon>
        <taxon>Pedococcus</taxon>
    </lineage>
</organism>
<keyword evidence="2" id="KW-0812">Transmembrane</keyword>
<sequence length="485" mass="50560">MAVETDRLKMRVDAARARGDLTEPQEMIALGIDGFIDKARAAAFRDDPIPGRLANWWRGTLVEAAYRNMHSARSAMFDLYTDAELRAEIPMVVARANSTLHRDDPRLATVAELAALPRLRLRPRMRRLVGDSYERLDLEHGQLRSFRNIVLMAAAFLIVSVGITIGFVVTHPSWIPLCFDSTADLVSCPSQMAKGATPTWPDVVVVTGMGGLGGAFAATLSIRNLKGTSTPYDVPVALAVLKVPLGALTAILGLVAIKGGFAPGLSNLDNQGQVLAYALLFGFSQQALTRLLDKRGSDLLEGLPGGELVTPPPIAKGVVPPGPAPTDPTNASGLPQPATEGATEATEAIGAGLDTPQEPSPGTASPGMVRAVEKDRPVDEPDGATQQDQFDQLRDTGNARADQTESEEAELLEKEFGPANASGIYGAPTTDGPVPAADGPAADPAGPAVPADPDPAGSAAADPDPAGSAADRPDAGDVVGEDRSS</sequence>
<name>A0AAU7JXF0_9MICO</name>
<feature type="transmembrane region" description="Helical" evidence="2">
    <location>
        <begin position="149"/>
        <end position="169"/>
    </location>
</feature>
<dbReference type="EMBL" id="CP157483">
    <property type="protein sequence ID" value="XBO44744.1"/>
    <property type="molecule type" value="Genomic_DNA"/>
</dbReference>
<gene>
    <name evidence="3" type="ORF">ABEG17_05210</name>
</gene>
<protein>
    <submittedName>
        <fullName evidence="3">Uncharacterized protein</fullName>
    </submittedName>
</protein>
<accession>A0AAU7JXF0</accession>
<dbReference type="RefSeq" id="WP_406832228.1">
    <property type="nucleotide sequence ID" value="NZ_CP157483.1"/>
</dbReference>
<keyword evidence="2" id="KW-1133">Transmembrane helix</keyword>
<feature type="compositionally biased region" description="Low complexity" evidence="1">
    <location>
        <begin position="431"/>
        <end position="470"/>
    </location>
</feature>
<reference evidence="3" key="1">
    <citation type="submission" date="2024-05" db="EMBL/GenBank/DDBJ databases">
        <authorList>
            <person name="Kim S."/>
            <person name="Heo J."/>
            <person name="Choi H."/>
            <person name="Choi Y."/>
            <person name="Kwon S.-W."/>
            <person name="Kim Y."/>
        </authorList>
    </citation>
    <scope>NUCLEOTIDE SEQUENCE</scope>
    <source>
        <strain evidence="3">KACC 23699</strain>
    </source>
</reference>
<feature type="compositionally biased region" description="Pro residues" evidence="1">
    <location>
        <begin position="310"/>
        <end position="326"/>
    </location>
</feature>
<evidence type="ECO:0000256" key="1">
    <source>
        <dbReference type="SAM" id="MobiDB-lite"/>
    </source>
</evidence>
<feature type="compositionally biased region" description="Basic and acidic residues" evidence="1">
    <location>
        <begin position="471"/>
        <end position="485"/>
    </location>
</feature>
<proteinExistence type="predicted"/>
<feature type="transmembrane region" description="Helical" evidence="2">
    <location>
        <begin position="203"/>
        <end position="222"/>
    </location>
</feature>
<evidence type="ECO:0000313" key="3">
    <source>
        <dbReference type="EMBL" id="XBO44744.1"/>
    </source>
</evidence>
<feature type="region of interest" description="Disordered" evidence="1">
    <location>
        <begin position="376"/>
        <end position="485"/>
    </location>
</feature>
<dbReference type="AlphaFoldDB" id="A0AAU7JXF0"/>